<sequence length="417" mass="46183">MEEQQVRDLPFEEMWLQAQGPLAVLDVNGITVEVNPAMCRMLGAEREQLLGIRAAEVVHSADLGAIRKNIEQLVEKSVDPLPVEIRLLHSSGRVMWGLIQPSLVRTREGEPRYLVYQVLDISELRALQLLWRRTMSNAPIGMGLMSLDGRWTEINDKVCDMVGHGRDVLLGRPFSDLVDDPDDKRALQEALTRLQRDEETSVTLEARLRHALGHTFWMLIRLIAIPGPDDRPAYLVGQCESLGGGDVRISQDRFAELTRMALHDPLTGLANRTLLVDRLEDELGELESKPGVLAVMVIDVDGLKPVNDQFGHRAGDEMLKAVSEKLTATVRSQDTVARIGGDEFVVLTKVGTSEEAEVMRQRLRSELVTDVAAVGQLFQMSASVGLATTRDPEASVSALLAKADLDMYRAKRSRSGA</sequence>
<dbReference type="SMART" id="SM00086">
    <property type="entry name" value="PAC"/>
    <property type="match status" value="2"/>
</dbReference>
<feature type="domain" description="PAC" evidence="2">
    <location>
        <begin position="81"/>
        <end position="133"/>
    </location>
</feature>
<dbReference type="InterPro" id="IPR013767">
    <property type="entry name" value="PAS_fold"/>
</dbReference>
<feature type="domain" description="PAS" evidence="1">
    <location>
        <begin position="21"/>
        <end position="77"/>
    </location>
</feature>
<dbReference type="PROSITE" id="PS50887">
    <property type="entry name" value="GGDEF"/>
    <property type="match status" value="1"/>
</dbReference>
<evidence type="ECO:0000259" key="1">
    <source>
        <dbReference type="PROSITE" id="PS50112"/>
    </source>
</evidence>
<evidence type="ECO:0000259" key="2">
    <source>
        <dbReference type="PROSITE" id="PS50113"/>
    </source>
</evidence>
<organism evidence="4 5">
    <name type="scientific">Saccharopolyspora rectivirgula</name>
    <dbReference type="NCBI Taxonomy" id="28042"/>
    <lineage>
        <taxon>Bacteria</taxon>
        <taxon>Bacillati</taxon>
        <taxon>Actinomycetota</taxon>
        <taxon>Actinomycetes</taxon>
        <taxon>Pseudonocardiales</taxon>
        <taxon>Pseudonocardiaceae</taxon>
        <taxon>Saccharopolyspora</taxon>
    </lineage>
</organism>
<evidence type="ECO:0000259" key="3">
    <source>
        <dbReference type="PROSITE" id="PS50887"/>
    </source>
</evidence>
<dbReference type="NCBIfam" id="TIGR00229">
    <property type="entry name" value="sensory_box"/>
    <property type="match status" value="2"/>
</dbReference>
<dbReference type="InterPro" id="IPR035965">
    <property type="entry name" value="PAS-like_dom_sf"/>
</dbReference>
<keyword evidence="5" id="KW-1185">Reference proteome</keyword>
<dbReference type="PANTHER" id="PTHR44757:SF2">
    <property type="entry name" value="BIOFILM ARCHITECTURE MAINTENANCE PROTEIN MBAA"/>
    <property type="match status" value="1"/>
</dbReference>
<dbReference type="InterPro" id="IPR052155">
    <property type="entry name" value="Biofilm_reg_signaling"/>
</dbReference>
<evidence type="ECO:0000313" key="4">
    <source>
        <dbReference type="EMBL" id="KEI45403.1"/>
    </source>
</evidence>
<comment type="caution">
    <text evidence="4">The sequence shown here is derived from an EMBL/GenBank/DDBJ whole genome shotgun (WGS) entry which is preliminary data.</text>
</comment>
<protein>
    <recommendedName>
        <fullName evidence="6">Diguanylate cyclase</fullName>
    </recommendedName>
</protein>
<dbReference type="RefSeq" id="WP_029722449.1">
    <property type="nucleotide sequence ID" value="NZ_JNVU01000013.1"/>
</dbReference>
<proteinExistence type="predicted"/>
<dbReference type="EMBL" id="JNVU01000013">
    <property type="protein sequence ID" value="KEI45403.1"/>
    <property type="molecule type" value="Genomic_DNA"/>
</dbReference>
<dbReference type="CDD" id="cd00130">
    <property type="entry name" value="PAS"/>
    <property type="match status" value="2"/>
</dbReference>
<gene>
    <name evidence="4" type="ORF">GU90_04680</name>
</gene>
<name>A0A073B046_9PSEU</name>
<dbReference type="PROSITE" id="PS50112">
    <property type="entry name" value="PAS"/>
    <property type="match status" value="2"/>
</dbReference>
<dbReference type="CDD" id="cd01949">
    <property type="entry name" value="GGDEF"/>
    <property type="match status" value="1"/>
</dbReference>
<dbReference type="InterPro" id="IPR001610">
    <property type="entry name" value="PAC"/>
</dbReference>
<dbReference type="Proteomes" id="UP000031419">
    <property type="component" value="Unassembled WGS sequence"/>
</dbReference>
<dbReference type="Pfam" id="PF00990">
    <property type="entry name" value="GGDEF"/>
    <property type="match status" value="1"/>
</dbReference>
<dbReference type="PANTHER" id="PTHR44757">
    <property type="entry name" value="DIGUANYLATE CYCLASE DGCP"/>
    <property type="match status" value="1"/>
</dbReference>
<accession>A0A073B046</accession>
<dbReference type="SMART" id="SM00091">
    <property type="entry name" value="PAS"/>
    <property type="match status" value="2"/>
</dbReference>
<dbReference type="Pfam" id="PF00989">
    <property type="entry name" value="PAS"/>
    <property type="match status" value="2"/>
</dbReference>
<dbReference type="InterPro" id="IPR029787">
    <property type="entry name" value="Nucleotide_cyclase"/>
</dbReference>
<reference evidence="4 5" key="1">
    <citation type="submission" date="2014-06" db="EMBL/GenBank/DDBJ databases">
        <title>Saccharopolyspora rectivirgula DSM-43113 Genome sequencing.</title>
        <authorList>
            <person name="Barrera C."/>
            <person name="Millon L."/>
            <person name="Rognon B."/>
            <person name="Zaugg C."/>
            <person name="Monod M."/>
        </authorList>
    </citation>
    <scope>NUCLEOTIDE SEQUENCE [LARGE SCALE GENOMIC DNA]</scope>
    <source>
        <strain evidence="4 5">DSM 43113</strain>
    </source>
</reference>
<dbReference type="InterPro" id="IPR000160">
    <property type="entry name" value="GGDEF_dom"/>
</dbReference>
<dbReference type="PROSITE" id="PS50113">
    <property type="entry name" value="PAC"/>
    <property type="match status" value="1"/>
</dbReference>
<feature type="domain" description="GGDEF" evidence="3">
    <location>
        <begin position="291"/>
        <end position="417"/>
    </location>
</feature>
<dbReference type="Gene3D" id="3.30.450.20">
    <property type="entry name" value="PAS domain"/>
    <property type="match status" value="2"/>
</dbReference>
<dbReference type="SMART" id="SM00267">
    <property type="entry name" value="GGDEF"/>
    <property type="match status" value="1"/>
</dbReference>
<dbReference type="eggNOG" id="COG2199">
    <property type="taxonomic scope" value="Bacteria"/>
</dbReference>
<dbReference type="AlphaFoldDB" id="A0A073B046"/>
<dbReference type="InterPro" id="IPR000014">
    <property type="entry name" value="PAS"/>
</dbReference>
<dbReference type="InterPro" id="IPR043128">
    <property type="entry name" value="Rev_trsase/Diguanyl_cyclase"/>
</dbReference>
<evidence type="ECO:0000313" key="5">
    <source>
        <dbReference type="Proteomes" id="UP000031419"/>
    </source>
</evidence>
<evidence type="ECO:0008006" key="6">
    <source>
        <dbReference type="Google" id="ProtNLM"/>
    </source>
</evidence>
<dbReference type="SUPFAM" id="SSF55073">
    <property type="entry name" value="Nucleotide cyclase"/>
    <property type="match status" value="1"/>
</dbReference>
<dbReference type="GO" id="GO:0006355">
    <property type="term" value="P:regulation of DNA-templated transcription"/>
    <property type="evidence" value="ECO:0007669"/>
    <property type="project" value="InterPro"/>
</dbReference>
<feature type="domain" description="PAS" evidence="1">
    <location>
        <begin position="132"/>
        <end position="198"/>
    </location>
</feature>
<dbReference type="Gene3D" id="3.30.70.270">
    <property type="match status" value="1"/>
</dbReference>
<dbReference type="OrthoDB" id="23692at2"/>
<dbReference type="STRING" id="28042.GU90_04680"/>
<dbReference type="InterPro" id="IPR000700">
    <property type="entry name" value="PAS-assoc_C"/>
</dbReference>
<dbReference type="NCBIfam" id="TIGR00254">
    <property type="entry name" value="GGDEF"/>
    <property type="match status" value="1"/>
</dbReference>
<dbReference type="SUPFAM" id="SSF55785">
    <property type="entry name" value="PYP-like sensor domain (PAS domain)"/>
    <property type="match status" value="2"/>
</dbReference>